<dbReference type="PANTHER" id="PTHR43066:SF11">
    <property type="entry name" value="PEPTIDASE S54 RHOMBOID DOMAIN-CONTAINING PROTEIN"/>
    <property type="match status" value="1"/>
</dbReference>
<feature type="transmembrane region" description="Helical" evidence="5">
    <location>
        <begin position="6"/>
        <end position="24"/>
    </location>
</feature>
<proteinExistence type="predicted"/>
<gene>
    <name evidence="7" type="ORF">RS130_15805</name>
</gene>
<dbReference type="GO" id="GO:0008233">
    <property type="term" value="F:peptidase activity"/>
    <property type="evidence" value="ECO:0007669"/>
    <property type="project" value="UniProtKB-KW"/>
</dbReference>
<comment type="caution">
    <text evidence="7">The sequence shown here is derived from an EMBL/GenBank/DDBJ whole genome shotgun (WGS) entry which is preliminary data.</text>
</comment>
<evidence type="ECO:0000256" key="3">
    <source>
        <dbReference type="ARBA" id="ARBA00022989"/>
    </source>
</evidence>
<dbReference type="InterPro" id="IPR035952">
    <property type="entry name" value="Rhomboid-like_sf"/>
</dbReference>
<protein>
    <submittedName>
        <fullName evidence="7">Rhomboid family intramembrane serine protease</fullName>
        <ecNumber evidence="7">3.4.21.105</ecNumber>
    </submittedName>
</protein>
<dbReference type="EMBL" id="JAWDIO010000002">
    <property type="protein sequence ID" value="MDU0355172.1"/>
    <property type="molecule type" value="Genomic_DNA"/>
</dbReference>
<evidence type="ECO:0000256" key="5">
    <source>
        <dbReference type="SAM" id="Phobius"/>
    </source>
</evidence>
<feature type="transmembrane region" description="Helical" evidence="5">
    <location>
        <begin position="161"/>
        <end position="180"/>
    </location>
</feature>
<dbReference type="RefSeq" id="WP_316026721.1">
    <property type="nucleotide sequence ID" value="NZ_JAWDIO010000002.1"/>
</dbReference>
<dbReference type="PANTHER" id="PTHR43066">
    <property type="entry name" value="RHOMBOID-RELATED PROTEIN"/>
    <property type="match status" value="1"/>
</dbReference>
<keyword evidence="2 5" id="KW-0812">Transmembrane</keyword>
<dbReference type="Pfam" id="PF01694">
    <property type="entry name" value="Rhomboid"/>
    <property type="match status" value="1"/>
</dbReference>
<evidence type="ECO:0000313" key="8">
    <source>
        <dbReference type="Proteomes" id="UP001247805"/>
    </source>
</evidence>
<dbReference type="SUPFAM" id="SSF144091">
    <property type="entry name" value="Rhomboid-like"/>
    <property type="match status" value="1"/>
</dbReference>
<dbReference type="Proteomes" id="UP001247805">
    <property type="component" value="Unassembled WGS sequence"/>
</dbReference>
<dbReference type="EC" id="3.4.21.105" evidence="7"/>
<dbReference type="InterPro" id="IPR022764">
    <property type="entry name" value="Peptidase_S54_rhomboid_dom"/>
</dbReference>
<keyword evidence="7" id="KW-0645">Protease</keyword>
<evidence type="ECO:0000256" key="4">
    <source>
        <dbReference type="ARBA" id="ARBA00023136"/>
    </source>
</evidence>
<evidence type="ECO:0000313" key="7">
    <source>
        <dbReference type="EMBL" id="MDU0355172.1"/>
    </source>
</evidence>
<evidence type="ECO:0000259" key="6">
    <source>
        <dbReference type="Pfam" id="PF01694"/>
    </source>
</evidence>
<keyword evidence="3 5" id="KW-1133">Transmembrane helix</keyword>
<keyword evidence="7" id="KW-0378">Hydrolase</keyword>
<evidence type="ECO:0000256" key="1">
    <source>
        <dbReference type="ARBA" id="ARBA00004141"/>
    </source>
</evidence>
<dbReference type="GO" id="GO:0006508">
    <property type="term" value="P:proteolysis"/>
    <property type="evidence" value="ECO:0007669"/>
    <property type="project" value="UniProtKB-KW"/>
</dbReference>
<keyword evidence="4 5" id="KW-0472">Membrane</keyword>
<feature type="transmembrane region" description="Helical" evidence="5">
    <location>
        <begin position="111"/>
        <end position="130"/>
    </location>
</feature>
<feature type="transmembrane region" description="Helical" evidence="5">
    <location>
        <begin position="137"/>
        <end position="155"/>
    </location>
</feature>
<accession>A0ABU3SYX6</accession>
<dbReference type="Gene3D" id="1.20.1540.10">
    <property type="entry name" value="Rhomboid-like"/>
    <property type="match status" value="1"/>
</dbReference>
<feature type="transmembrane region" description="Helical" evidence="5">
    <location>
        <begin position="36"/>
        <end position="58"/>
    </location>
</feature>
<feature type="domain" description="Peptidase S54 rhomboid" evidence="6">
    <location>
        <begin position="49"/>
        <end position="179"/>
    </location>
</feature>
<keyword evidence="8" id="KW-1185">Reference proteome</keyword>
<name>A0ABU3SYX6_9ALTE</name>
<sequence>MIKNNRLTIGIFGSLAFIALLWCIKSAEILFHLKLSTFGVVPLSYPGLLGIITAPFIHGSLEHIFNNTLPILIMGSVLYYGYPKSWKKVLALTWILSGIGVWLFARNANHIGASGIIHGVFFFLLVVSIFRRDKSSVAIMMITFLLYGGMTMSIFPREESISFEYHLFGALAGIISAFLWKNLDPKPAVKKYDWEHDDNQIENDDIDNWQVNIEGKHPLKDRTLH</sequence>
<feature type="transmembrane region" description="Helical" evidence="5">
    <location>
        <begin position="89"/>
        <end position="105"/>
    </location>
</feature>
<comment type="subcellular location">
    <subcellularLocation>
        <location evidence="1">Membrane</location>
        <topology evidence="1">Multi-pass membrane protein</topology>
    </subcellularLocation>
</comment>
<evidence type="ECO:0000256" key="2">
    <source>
        <dbReference type="ARBA" id="ARBA00022692"/>
    </source>
</evidence>
<reference evidence="7 8" key="1">
    <citation type="submission" date="2023-10" db="EMBL/GenBank/DDBJ databases">
        <title>Glaciecola aquimarina strain GGW-M5 nov., isolated from a coastal seawater.</title>
        <authorList>
            <person name="Bayburt H."/>
            <person name="Kim J.M."/>
            <person name="Choi B.J."/>
            <person name="Jeon C.O."/>
        </authorList>
    </citation>
    <scope>NUCLEOTIDE SEQUENCE [LARGE SCALE GENOMIC DNA]</scope>
    <source>
        <strain evidence="7 8">KCTC 32108</strain>
    </source>
</reference>
<organism evidence="7 8">
    <name type="scientific">Paraglaciecola aquimarina</name>
    <dbReference type="NCBI Taxonomy" id="1235557"/>
    <lineage>
        <taxon>Bacteria</taxon>
        <taxon>Pseudomonadati</taxon>
        <taxon>Pseudomonadota</taxon>
        <taxon>Gammaproteobacteria</taxon>
        <taxon>Alteromonadales</taxon>
        <taxon>Alteromonadaceae</taxon>
        <taxon>Paraglaciecola</taxon>
    </lineage>
</organism>